<organism evidence="9 10">
    <name type="scientific">Paragonimus skrjabini miyazakii</name>
    <dbReference type="NCBI Taxonomy" id="59628"/>
    <lineage>
        <taxon>Eukaryota</taxon>
        <taxon>Metazoa</taxon>
        <taxon>Spiralia</taxon>
        <taxon>Lophotrochozoa</taxon>
        <taxon>Platyhelminthes</taxon>
        <taxon>Trematoda</taxon>
        <taxon>Digenea</taxon>
        <taxon>Plagiorchiida</taxon>
        <taxon>Troglotremata</taxon>
        <taxon>Troglotrematidae</taxon>
        <taxon>Paragonimus</taxon>
    </lineage>
</organism>
<dbReference type="PANTHER" id="PTHR19849:SF0">
    <property type="entry name" value="PHOSPHOLIPASE A-2-ACTIVATING PROTEIN"/>
    <property type="match status" value="1"/>
</dbReference>
<comment type="caution">
    <text evidence="9">The sequence shown here is derived from an EMBL/GenBank/DDBJ whole genome shotgun (WGS) entry which is preliminary data.</text>
</comment>
<comment type="similarity">
    <text evidence="2">Belongs to the WD repeat PLAP family.</text>
</comment>
<reference evidence="9" key="1">
    <citation type="submission" date="2019-07" db="EMBL/GenBank/DDBJ databases">
        <title>Annotation for the trematode Paragonimus miyazaki's.</title>
        <authorList>
            <person name="Choi Y.-J."/>
        </authorList>
    </citation>
    <scope>NUCLEOTIDE SEQUENCE</scope>
    <source>
        <strain evidence="9">Japan</strain>
    </source>
</reference>
<dbReference type="GO" id="GO:0005634">
    <property type="term" value="C:nucleus"/>
    <property type="evidence" value="ECO:0007669"/>
    <property type="project" value="TreeGrafter"/>
</dbReference>
<dbReference type="Pfam" id="PF09070">
    <property type="entry name" value="PFU"/>
    <property type="match status" value="1"/>
</dbReference>
<keyword evidence="3" id="KW-0963">Cytoplasm</keyword>
<dbReference type="InterPro" id="IPR036322">
    <property type="entry name" value="WD40_repeat_dom_sf"/>
</dbReference>
<dbReference type="InterPro" id="IPR013535">
    <property type="entry name" value="PUL_dom"/>
</dbReference>
<dbReference type="InterPro" id="IPR015943">
    <property type="entry name" value="WD40/YVTN_repeat-like_dom_sf"/>
</dbReference>
<dbReference type="InterPro" id="IPR001680">
    <property type="entry name" value="WD40_rpt"/>
</dbReference>
<evidence type="ECO:0000256" key="3">
    <source>
        <dbReference type="ARBA" id="ARBA00022490"/>
    </source>
</evidence>
<evidence type="ECO:0000256" key="1">
    <source>
        <dbReference type="ARBA" id="ARBA00004496"/>
    </source>
</evidence>
<keyword evidence="4 6" id="KW-0853">WD repeat</keyword>
<dbReference type="InterPro" id="IPR038122">
    <property type="entry name" value="PFU_sf"/>
</dbReference>
<dbReference type="Pfam" id="PF00400">
    <property type="entry name" value="WD40"/>
    <property type="match status" value="6"/>
</dbReference>
<dbReference type="PROSITE" id="PS51394">
    <property type="entry name" value="PFU"/>
    <property type="match status" value="1"/>
</dbReference>
<dbReference type="OrthoDB" id="10265988at2759"/>
<dbReference type="PANTHER" id="PTHR19849">
    <property type="entry name" value="PHOSPHOLIPASE A-2-ACTIVATING PROTEIN"/>
    <property type="match status" value="1"/>
</dbReference>
<sequence length="865" mass="94223">MMASYKFRCALLGHTGDVRSLVCPSVDSVISGSRDFTVITWKLSMEGTNFHPDTILRGHENYVSSVTFHTTVAGNQLIYTGSHDKLIRVFVPGCTTAAYCLAGHTDTVCALAVDTRGALISGSWDKSVKIWYDKQCLATIQGHGEAVWCVLILPTSCVSATAESDFVILTGSADGLIRIWRAECVYVRKAGQETRSSLVKTLRGHTGSIRSLAQVDVSRVLSASNDASIRAWHIPSGQCVGEFYGHTHFVYALSTRPNAAVFASSGEDRCVRVWTMPAETEWGVGKQFSPIQCIPLPCQSAWCVALTPENDIVVGGSDSVIRIFSSDPKRQASASAIQTFEAELASSKIAAPDAPGTGDLNPEKLPGIEALLQPGNKEGQILIVNQDGRPVCFQWSSSDARWLEIGDVVGTGQSKLAVYDGKEYDFVFSVDISDDLTALKLPYNRTEDPWFVAQRFLHEHNLPQDYLDTVAQFIIRNAGPQINPPSYTASDPFTGADRYIPGSLSSSSNSTATRLNSSLFETDVRYIPSTQFIPLKAISLNPLLIKLEVFNKAENKPISAEILSLIRNFTFNLPESEAVHMVTALLEVIPNWRQDQVFPLLDLLRCLVFWPPASDLIFSESNWTVLFDMSLGHRDLPQANCLLVLRLLANAVAADGPRCLDSVATDSSLSRSLVTVIDFVPKLNQMVDRIKQDITQRKQHQVALATLIHNTAVLAHLATSSKIGTSPLLTSLRVIPSLCIRLGLSFLSLGPNHGPGGITLFHPDAVFAVILGLGTALLSATLDGMSPDTSDEIVKAHRVRLISSAAPVLNANVQPTSQGAELNRTVEDELAAWEEVRRVINYWASTPTCTPKVRGAAIDLLRLLE</sequence>
<evidence type="ECO:0008006" key="11">
    <source>
        <dbReference type="Google" id="ProtNLM"/>
    </source>
</evidence>
<dbReference type="CDD" id="cd00200">
    <property type="entry name" value="WD40"/>
    <property type="match status" value="1"/>
</dbReference>
<evidence type="ECO:0000256" key="2">
    <source>
        <dbReference type="ARBA" id="ARBA00008495"/>
    </source>
</evidence>
<dbReference type="EMBL" id="JTDE01002721">
    <property type="protein sequence ID" value="KAF7256978.1"/>
    <property type="molecule type" value="Genomic_DNA"/>
</dbReference>
<dbReference type="Gene3D" id="1.25.10.10">
    <property type="entry name" value="Leucine-rich Repeat Variant"/>
    <property type="match status" value="1"/>
</dbReference>
<dbReference type="InterPro" id="IPR011989">
    <property type="entry name" value="ARM-like"/>
</dbReference>
<dbReference type="Pfam" id="PF08324">
    <property type="entry name" value="PUL"/>
    <property type="match status" value="1"/>
</dbReference>
<keyword evidence="10" id="KW-1185">Reference proteome</keyword>
<dbReference type="GO" id="GO:0010992">
    <property type="term" value="P:ubiquitin recycling"/>
    <property type="evidence" value="ECO:0007669"/>
    <property type="project" value="TreeGrafter"/>
</dbReference>
<dbReference type="InterPro" id="IPR015155">
    <property type="entry name" value="PFU"/>
</dbReference>
<dbReference type="Gene3D" id="3.10.20.870">
    <property type="entry name" value="PFU (PLAA family ubiquitin binding), C-terminal domain"/>
    <property type="match status" value="1"/>
</dbReference>
<dbReference type="GO" id="GO:0043161">
    <property type="term" value="P:proteasome-mediated ubiquitin-dependent protein catabolic process"/>
    <property type="evidence" value="ECO:0007669"/>
    <property type="project" value="TreeGrafter"/>
</dbReference>
<dbReference type="PROSITE" id="PS51396">
    <property type="entry name" value="PUL"/>
    <property type="match status" value="1"/>
</dbReference>
<dbReference type="Gene3D" id="2.130.10.10">
    <property type="entry name" value="YVTN repeat-like/Quinoprotein amine dehydrogenase"/>
    <property type="match status" value="1"/>
</dbReference>
<dbReference type="Proteomes" id="UP000822476">
    <property type="component" value="Unassembled WGS sequence"/>
</dbReference>
<evidence type="ECO:0000259" key="8">
    <source>
        <dbReference type="PROSITE" id="PS51396"/>
    </source>
</evidence>
<evidence type="ECO:0000259" key="7">
    <source>
        <dbReference type="PROSITE" id="PS51394"/>
    </source>
</evidence>
<comment type="subcellular location">
    <subcellularLocation>
        <location evidence="1">Cytoplasm</location>
    </subcellularLocation>
</comment>
<evidence type="ECO:0000256" key="4">
    <source>
        <dbReference type="ARBA" id="ARBA00022574"/>
    </source>
</evidence>
<gene>
    <name evidence="9" type="ORF">EG68_05520</name>
</gene>
<feature type="repeat" description="WD" evidence="6">
    <location>
        <begin position="202"/>
        <end position="242"/>
    </location>
</feature>
<evidence type="ECO:0000256" key="5">
    <source>
        <dbReference type="ARBA" id="ARBA00022737"/>
    </source>
</evidence>
<keyword evidence="5" id="KW-0677">Repeat</keyword>
<feature type="domain" description="PFU" evidence="7">
    <location>
        <begin position="394"/>
        <end position="488"/>
    </location>
</feature>
<evidence type="ECO:0000313" key="9">
    <source>
        <dbReference type="EMBL" id="KAF7256978.1"/>
    </source>
</evidence>
<evidence type="ECO:0000256" key="6">
    <source>
        <dbReference type="PROSITE-ProRule" id="PRU00221"/>
    </source>
</evidence>
<dbReference type="GO" id="GO:0005737">
    <property type="term" value="C:cytoplasm"/>
    <property type="evidence" value="ECO:0007669"/>
    <property type="project" value="UniProtKB-SubCell"/>
</dbReference>
<accession>A0A8S9YYY2</accession>
<feature type="domain" description="PUL" evidence="8">
    <location>
        <begin position="525"/>
        <end position="829"/>
    </location>
</feature>
<dbReference type="GO" id="GO:0043130">
    <property type="term" value="F:ubiquitin binding"/>
    <property type="evidence" value="ECO:0007669"/>
    <property type="project" value="TreeGrafter"/>
</dbReference>
<dbReference type="AlphaFoldDB" id="A0A8S9YYY2"/>
<dbReference type="PROSITE" id="PS50294">
    <property type="entry name" value="WD_REPEATS_REGION"/>
    <property type="match status" value="2"/>
</dbReference>
<dbReference type="PROSITE" id="PS50082">
    <property type="entry name" value="WD_REPEATS_2"/>
    <property type="match status" value="4"/>
</dbReference>
<feature type="repeat" description="WD" evidence="6">
    <location>
        <begin position="101"/>
        <end position="131"/>
    </location>
</feature>
<proteinExistence type="inferred from homology"/>
<protein>
    <recommendedName>
        <fullName evidence="11">Phospholipase A-2-activating protein</fullName>
    </recommendedName>
</protein>
<evidence type="ECO:0000313" key="10">
    <source>
        <dbReference type="Proteomes" id="UP000822476"/>
    </source>
</evidence>
<feature type="repeat" description="WD" evidence="6">
    <location>
        <begin position="243"/>
        <end position="276"/>
    </location>
</feature>
<name>A0A8S9YYY2_9TREM</name>
<dbReference type="SUPFAM" id="SSF50978">
    <property type="entry name" value="WD40 repeat-like"/>
    <property type="match status" value="1"/>
</dbReference>
<dbReference type="SMART" id="SM00320">
    <property type="entry name" value="WD40"/>
    <property type="match status" value="7"/>
</dbReference>
<feature type="repeat" description="WD" evidence="6">
    <location>
        <begin position="56"/>
        <end position="90"/>
    </location>
</feature>